<gene>
    <name evidence="1" type="ORF">ACFFOL_12915</name>
</gene>
<comment type="caution">
    <text evidence="1">The sequence shown here is derived from an EMBL/GenBank/DDBJ whole genome shotgun (WGS) entry which is preliminary data.</text>
</comment>
<evidence type="ECO:0000313" key="1">
    <source>
        <dbReference type="EMBL" id="MFB9825066.1"/>
    </source>
</evidence>
<dbReference type="AlphaFoldDB" id="A0ABD5MML4"/>
<dbReference type="RefSeq" id="WP_222922919.1">
    <property type="nucleotide sequence ID" value="NZ_CP082286.1"/>
</dbReference>
<dbReference type="GeneID" id="67210292"/>
<dbReference type="SUPFAM" id="SSF57783">
    <property type="entry name" value="Zinc beta-ribbon"/>
    <property type="match status" value="1"/>
</dbReference>
<evidence type="ECO:0008006" key="3">
    <source>
        <dbReference type="Google" id="ProtNLM"/>
    </source>
</evidence>
<keyword evidence="2" id="KW-1185">Reference proteome</keyword>
<dbReference type="Proteomes" id="UP001589595">
    <property type="component" value="Unassembled WGS sequence"/>
</dbReference>
<protein>
    <recommendedName>
        <fullName evidence="3">IS1 family transposase</fullName>
    </recommendedName>
</protein>
<proteinExistence type="predicted"/>
<organism evidence="1 2">
    <name type="scientific">Halobaculum roseum</name>
    <dbReference type="NCBI Taxonomy" id="2175149"/>
    <lineage>
        <taxon>Archaea</taxon>
        <taxon>Methanobacteriati</taxon>
        <taxon>Methanobacteriota</taxon>
        <taxon>Stenosarchaea group</taxon>
        <taxon>Halobacteria</taxon>
        <taxon>Halobacteriales</taxon>
        <taxon>Haloferacaceae</taxon>
        <taxon>Halobaculum</taxon>
    </lineage>
</organism>
<reference evidence="1" key="1">
    <citation type="submission" date="2024-09" db="EMBL/GenBank/DDBJ databases">
        <authorList>
            <person name="Sun Q."/>
        </authorList>
    </citation>
    <scope>NUCLEOTIDE SEQUENCE [LARGE SCALE GENOMIC DNA]</scope>
    <source>
        <strain evidence="1">JCM 31273</strain>
    </source>
</reference>
<sequence length="54" mass="6316">MFAAPSCPNCGSEFLVTRVRTHGYPRRTDGSVKRFYRCFRCFFKFSGDDVVDRE</sequence>
<evidence type="ECO:0000313" key="2">
    <source>
        <dbReference type="Proteomes" id="UP001589595"/>
    </source>
</evidence>
<name>A0ABD5MML4_9EURY</name>
<dbReference type="EMBL" id="JBHMAJ010000007">
    <property type="protein sequence ID" value="MFB9825066.1"/>
    <property type="molecule type" value="Genomic_DNA"/>
</dbReference>
<accession>A0ABD5MML4</accession>